<dbReference type="RefSeq" id="WP_398278132.1">
    <property type="nucleotide sequence ID" value="NZ_JBITLV010000002.1"/>
</dbReference>
<comment type="caution">
    <text evidence="2">The sequence shown here is derived from an EMBL/GenBank/DDBJ whole genome shotgun (WGS) entry which is preliminary data.</text>
</comment>
<feature type="region of interest" description="Disordered" evidence="1">
    <location>
        <begin position="1"/>
        <end position="46"/>
    </location>
</feature>
<sequence length="68" mass="7705">MLHHHSTHQALAAERTRDLRHRADQARLVREARPGRPRRASRRPVTGRRLVAALVRFATSLSPVGRPA</sequence>
<accession>A0ABW8ANE2</accession>
<evidence type="ECO:0000313" key="2">
    <source>
        <dbReference type="EMBL" id="MFI7587121.1"/>
    </source>
</evidence>
<dbReference type="Proteomes" id="UP001612915">
    <property type="component" value="Unassembled WGS sequence"/>
</dbReference>
<reference evidence="2 3" key="1">
    <citation type="submission" date="2024-10" db="EMBL/GenBank/DDBJ databases">
        <title>The Natural Products Discovery Center: Release of the First 8490 Sequenced Strains for Exploring Actinobacteria Biosynthetic Diversity.</title>
        <authorList>
            <person name="Kalkreuter E."/>
            <person name="Kautsar S.A."/>
            <person name="Yang D."/>
            <person name="Bader C.D."/>
            <person name="Teijaro C.N."/>
            <person name="Fluegel L."/>
            <person name="Davis C.M."/>
            <person name="Simpson J.R."/>
            <person name="Lauterbach L."/>
            <person name="Steele A.D."/>
            <person name="Gui C."/>
            <person name="Meng S."/>
            <person name="Li G."/>
            <person name="Viehrig K."/>
            <person name="Ye F."/>
            <person name="Su P."/>
            <person name="Kiefer A.F."/>
            <person name="Nichols A."/>
            <person name="Cepeda A.J."/>
            <person name="Yan W."/>
            <person name="Fan B."/>
            <person name="Jiang Y."/>
            <person name="Adhikari A."/>
            <person name="Zheng C.-J."/>
            <person name="Schuster L."/>
            <person name="Cowan T.M."/>
            <person name="Smanski M.J."/>
            <person name="Chevrette M.G."/>
            <person name="De Carvalho L.P.S."/>
            <person name="Shen B."/>
        </authorList>
    </citation>
    <scope>NUCLEOTIDE SEQUENCE [LARGE SCALE GENOMIC DNA]</scope>
    <source>
        <strain evidence="2 3">NPDC049639</strain>
    </source>
</reference>
<evidence type="ECO:0000256" key="1">
    <source>
        <dbReference type="SAM" id="MobiDB-lite"/>
    </source>
</evidence>
<organism evidence="2 3">
    <name type="scientific">Spongisporangium articulatum</name>
    <dbReference type="NCBI Taxonomy" id="3362603"/>
    <lineage>
        <taxon>Bacteria</taxon>
        <taxon>Bacillati</taxon>
        <taxon>Actinomycetota</taxon>
        <taxon>Actinomycetes</taxon>
        <taxon>Kineosporiales</taxon>
        <taxon>Kineosporiaceae</taxon>
        <taxon>Spongisporangium</taxon>
    </lineage>
</organism>
<keyword evidence="3" id="KW-1185">Reference proteome</keyword>
<dbReference type="EMBL" id="JBITLV010000002">
    <property type="protein sequence ID" value="MFI7587121.1"/>
    <property type="molecule type" value="Genomic_DNA"/>
</dbReference>
<gene>
    <name evidence="2" type="ORF">ACIB24_08615</name>
</gene>
<protein>
    <submittedName>
        <fullName evidence="2">Uncharacterized protein</fullName>
    </submittedName>
</protein>
<evidence type="ECO:0000313" key="3">
    <source>
        <dbReference type="Proteomes" id="UP001612915"/>
    </source>
</evidence>
<feature type="compositionally biased region" description="Basic and acidic residues" evidence="1">
    <location>
        <begin position="14"/>
        <end position="34"/>
    </location>
</feature>
<name>A0ABW8ANE2_9ACTN</name>
<feature type="compositionally biased region" description="Basic residues" evidence="1">
    <location>
        <begin position="35"/>
        <end position="46"/>
    </location>
</feature>
<proteinExistence type="predicted"/>